<evidence type="ECO:0000259" key="5">
    <source>
        <dbReference type="PROSITE" id="PS50931"/>
    </source>
</evidence>
<dbReference type="PROSITE" id="PS50931">
    <property type="entry name" value="HTH_LYSR"/>
    <property type="match status" value="1"/>
</dbReference>
<dbReference type="InterPro" id="IPR005119">
    <property type="entry name" value="LysR_subst-bd"/>
</dbReference>
<organism evidence="6 7">
    <name type="scientific">Rhodanobacter denitrificans</name>
    <dbReference type="NCBI Taxonomy" id="666685"/>
    <lineage>
        <taxon>Bacteria</taxon>
        <taxon>Pseudomonadati</taxon>
        <taxon>Pseudomonadota</taxon>
        <taxon>Gammaproteobacteria</taxon>
        <taxon>Lysobacterales</taxon>
        <taxon>Rhodanobacteraceae</taxon>
        <taxon>Rhodanobacter</taxon>
    </lineage>
</organism>
<dbReference type="PANTHER" id="PTHR30579:SF7">
    <property type="entry name" value="HTH-TYPE TRANSCRIPTIONAL REGULATOR LRHA-RELATED"/>
    <property type="match status" value="1"/>
</dbReference>
<dbReference type="GO" id="GO:0003700">
    <property type="term" value="F:DNA-binding transcription factor activity"/>
    <property type="evidence" value="ECO:0007669"/>
    <property type="project" value="InterPro"/>
</dbReference>
<accession>A0A368KKL0</accession>
<keyword evidence="4" id="KW-0804">Transcription</keyword>
<evidence type="ECO:0000256" key="2">
    <source>
        <dbReference type="ARBA" id="ARBA00023015"/>
    </source>
</evidence>
<dbReference type="InterPro" id="IPR036388">
    <property type="entry name" value="WH-like_DNA-bd_sf"/>
</dbReference>
<dbReference type="Gene3D" id="3.40.190.10">
    <property type="entry name" value="Periplasmic binding protein-like II"/>
    <property type="match status" value="2"/>
</dbReference>
<evidence type="ECO:0000313" key="6">
    <source>
        <dbReference type="EMBL" id="RCS31646.1"/>
    </source>
</evidence>
<keyword evidence="3" id="KW-0238">DNA-binding</keyword>
<evidence type="ECO:0000256" key="1">
    <source>
        <dbReference type="ARBA" id="ARBA00009437"/>
    </source>
</evidence>
<dbReference type="SUPFAM" id="SSF46785">
    <property type="entry name" value="Winged helix' DNA-binding domain"/>
    <property type="match status" value="1"/>
</dbReference>
<gene>
    <name evidence="6" type="ORF">DEO45_00570</name>
</gene>
<comment type="caution">
    <text evidence="6">The sequence shown here is derived from an EMBL/GenBank/DDBJ whole genome shotgun (WGS) entry which is preliminary data.</text>
</comment>
<proteinExistence type="inferred from homology"/>
<dbReference type="AlphaFoldDB" id="A0A368KKL0"/>
<keyword evidence="2" id="KW-0805">Transcription regulation</keyword>
<dbReference type="InterPro" id="IPR050176">
    <property type="entry name" value="LTTR"/>
</dbReference>
<feature type="domain" description="HTH lysR-type" evidence="5">
    <location>
        <begin position="6"/>
        <end position="63"/>
    </location>
</feature>
<dbReference type="InterPro" id="IPR000847">
    <property type="entry name" value="LysR_HTH_N"/>
</dbReference>
<dbReference type="PANTHER" id="PTHR30579">
    <property type="entry name" value="TRANSCRIPTIONAL REGULATOR"/>
    <property type="match status" value="1"/>
</dbReference>
<dbReference type="RefSeq" id="WP_114340381.1">
    <property type="nucleotide sequence ID" value="NZ_QFWQ01000001.1"/>
</dbReference>
<comment type="similarity">
    <text evidence="1">Belongs to the LysR transcriptional regulatory family.</text>
</comment>
<reference evidence="6 7" key="1">
    <citation type="submission" date="2018-05" db="EMBL/GenBank/DDBJ databases">
        <title>Draft genome sequence of Rhodanobacter denitrificans Yn1 isolated from gold copper mine.</title>
        <authorList>
            <person name="Yang N."/>
            <person name="Mazhar H.S."/>
            <person name="Rensing C."/>
        </authorList>
    </citation>
    <scope>NUCLEOTIDE SEQUENCE [LARGE SCALE GENOMIC DNA]</scope>
    <source>
        <strain evidence="6 7">Yn1</strain>
    </source>
</reference>
<protein>
    <submittedName>
        <fullName evidence="6">LysR family transcriptional regulator</fullName>
    </submittedName>
</protein>
<dbReference type="InterPro" id="IPR036390">
    <property type="entry name" value="WH_DNA-bd_sf"/>
</dbReference>
<sequence>MSLPNLDMDALRTLVAILQLGSLGRAAERIGRSQSAASQQIRKLESQLGQPLFRKQGRNMVLTESGELVHSYARRILELNDEAARSVAGRSVEGAVRFGLPGDFAETWLPAALGQFKRAHPAVRVDVEVERNGRLLERLDRGEFDLVLVMGHGNRPDARRLATLPMTWIGPAGTQVVLKAGAPLDLALYHPPCFFRRAGIEALDQAAVPWRLAYATASLQSLWAGVAAGLGITLRTTAGIPPSLMRLGERHGLPPLPVVELCLHAAPGASNPALGQLERVVIDNINGNLGW</sequence>
<dbReference type="Pfam" id="PF00126">
    <property type="entry name" value="HTH_1"/>
    <property type="match status" value="1"/>
</dbReference>
<dbReference type="OrthoDB" id="5723059at2"/>
<evidence type="ECO:0000256" key="3">
    <source>
        <dbReference type="ARBA" id="ARBA00023125"/>
    </source>
</evidence>
<name>A0A368KKL0_9GAMM</name>
<dbReference type="Pfam" id="PF03466">
    <property type="entry name" value="LysR_substrate"/>
    <property type="match status" value="1"/>
</dbReference>
<dbReference type="SUPFAM" id="SSF53850">
    <property type="entry name" value="Periplasmic binding protein-like II"/>
    <property type="match status" value="1"/>
</dbReference>
<dbReference type="FunFam" id="1.10.10.10:FF:000001">
    <property type="entry name" value="LysR family transcriptional regulator"/>
    <property type="match status" value="1"/>
</dbReference>
<keyword evidence="7" id="KW-1185">Reference proteome</keyword>
<evidence type="ECO:0000313" key="7">
    <source>
        <dbReference type="Proteomes" id="UP000252387"/>
    </source>
</evidence>
<dbReference type="PRINTS" id="PR00039">
    <property type="entry name" value="HTHLYSR"/>
</dbReference>
<dbReference type="Proteomes" id="UP000252387">
    <property type="component" value="Unassembled WGS sequence"/>
</dbReference>
<evidence type="ECO:0000256" key="4">
    <source>
        <dbReference type="ARBA" id="ARBA00023163"/>
    </source>
</evidence>
<dbReference type="Gene3D" id="1.10.10.10">
    <property type="entry name" value="Winged helix-like DNA-binding domain superfamily/Winged helix DNA-binding domain"/>
    <property type="match status" value="1"/>
</dbReference>
<dbReference type="EMBL" id="QFWQ01000001">
    <property type="protein sequence ID" value="RCS31646.1"/>
    <property type="molecule type" value="Genomic_DNA"/>
</dbReference>
<dbReference type="GO" id="GO:0003677">
    <property type="term" value="F:DNA binding"/>
    <property type="evidence" value="ECO:0007669"/>
    <property type="project" value="UniProtKB-KW"/>
</dbReference>